<organism evidence="3 4">
    <name type="scientific">Zasmidium cellare ATCC 36951</name>
    <dbReference type="NCBI Taxonomy" id="1080233"/>
    <lineage>
        <taxon>Eukaryota</taxon>
        <taxon>Fungi</taxon>
        <taxon>Dikarya</taxon>
        <taxon>Ascomycota</taxon>
        <taxon>Pezizomycotina</taxon>
        <taxon>Dothideomycetes</taxon>
        <taxon>Dothideomycetidae</taxon>
        <taxon>Mycosphaerellales</taxon>
        <taxon>Mycosphaerellaceae</taxon>
        <taxon>Zasmidium</taxon>
    </lineage>
</organism>
<sequence length="86" mass="9407">MQLTQISLFLAALSALAAAAPTKRAQAYSVEPNFEADFTSLEERSQQAYGKNPNFEAAFASPEKRSQQAYGKETNFESGLGKDEKN</sequence>
<evidence type="ECO:0000256" key="2">
    <source>
        <dbReference type="SAM" id="SignalP"/>
    </source>
</evidence>
<name>A0A6A6CJK7_ZASCE</name>
<reference evidence="3" key="1">
    <citation type="journal article" date="2020" name="Stud. Mycol.">
        <title>101 Dothideomycetes genomes: a test case for predicting lifestyles and emergence of pathogens.</title>
        <authorList>
            <person name="Haridas S."/>
            <person name="Albert R."/>
            <person name="Binder M."/>
            <person name="Bloem J."/>
            <person name="Labutti K."/>
            <person name="Salamov A."/>
            <person name="Andreopoulos B."/>
            <person name="Baker S."/>
            <person name="Barry K."/>
            <person name="Bills G."/>
            <person name="Bluhm B."/>
            <person name="Cannon C."/>
            <person name="Castanera R."/>
            <person name="Culley D."/>
            <person name="Daum C."/>
            <person name="Ezra D."/>
            <person name="Gonzalez J."/>
            <person name="Henrissat B."/>
            <person name="Kuo A."/>
            <person name="Liang C."/>
            <person name="Lipzen A."/>
            <person name="Lutzoni F."/>
            <person name="Magnuson J."/>
            <person name="Mondo S."/>
            <person name="Nolan M."/>
            <person name="Ohm R."/>
            <person name="Pangilinan J."/>
            <person name="Park H.-J."/>
            <person name="Ramirez L."/>
            <person name="Alfaro M."/>
            <person name="Sun H."/>
            <person name="Tritt A."/>
            <person name="Yoshinaga Y."/>
            <person name="Zwiers L.-H."/>
            <person name="Turgeon B."/>
            <person name="Goodwin S."/>
            <person name="Spatafora J."/>
            <person name="Crous P."/>
            <person name="Grigoriev I."/>
        </authorList>
    </citation>
    <scope>NUCLEOTIDE SEQUENCE</scope>
    <source>
        <strain evidence="3">ATCC 36951</strain>
    </source>
</reference>
<evidence type="ECO:0000256" key="1">
    <source>
        <dbReference type="SAM" id="MobiDB-lite"/>
    </source>
</evidence>
<feature type="signal peptide" evidence="2">
    <location>
        <begin position="1"/>
        <end position="19"/>
    </location>
</feature>
<gene>
    <name evidence="3" type="ORF">M409DRAFT_23332</name>
</gene>
<dbReference type="EMBL" id="ML993597">
    <property type="protein sequence ID" value="KAF2166142.1"/>
    <property type="molecule type" value="Genomic_DNA"/>
</dbReference>
<dbReference type="AlphaFoldDB" id="A0A6A6CJK7"/>
<proteinExistence type="predicted"/>
<dbReference type="Proteomes" id="UP000799537">
    <property type="component" value="Unassembled WGS sequence"/>
</dbReference>
<dbReference type="RefSeq" id="XP_033667031.1">
    <property type="nucleotide sequence ID" value="XM_033806744.1"/>
</dbReference>
<protein>
    <submittedName>
        <fullName evidence="3">Uncharacterized protein</fullName>
    </submittedName>
</protein>
<evidence type="ECO:0000313" key="4">
    <source>
        <dbReference type="Proteomes" id="UP000799537"/>
    </source>
</evidence>
<feature type="region of interest" description="Disordered" evidence="1">
    <location>
        <begin position="60"/>
        <end position="86"/>
    </location>
</feature>
<keyword evidence="2" id="KW-0732">Signal</keyword>
<evidence type="ECO:0000313" key="3">
    <source>
        <dbReference type="EMBL" id="KAF2166142.1"/>
    </source>
</evidence>
<feature type="chain" id="PRO_5025689162" evidence="2">
    <location>
        <begin position="20"/>
        <end position="86"/>
    </location>
</feature>
<dbReference type="GeneID" id="54560016"/>
<keyword evidence="4" id="KW-1185">Reference proteome</keyword>
<accession>A0A6A6CJK7</accession>